<feature type="transmembrane region" description="Helical" evidence="6">
    <location>
        <begin position="283"/>
        <end position="303"/>
    </location>
</feature>
<sequence length="306" mass="32499">MDWANVIVRFALYLDLMLIFGVPLFALYSLNSLERGSATAKQFVAKSKVLAVIAILLSIVGLINSTRMMSGAESYFDIAPNAFFMVLFEMSFGTALLIRLAALALFVTIATSILTKRPSSQLVLMSALGAIALATLAWGGHGVMNEDVKGFVHLGADIVHLIAAGAWIGALASFMLLLRWAPKGGRAEVQQLGRMLNGFAIMGSVVVATLLVTGTINYLMIAGLNFGRVFTTTYGILLAIKLVFFLAMLALAAANRYRLTPMLEASIASDNHGPAIAALKSSLVLESGCALLILALIACLGMLNPL</sequence>
<evidence type="ECO:0000313" key="9">
    <source>
        <dbReference type="Proteomes" id="UP000657372"/>
    </source>
</evidence>
<accession>A0ABS0EYH1</accession>
<evidence type="ECO:0000259" key="7">
    <source>
        <dbReference type="Pfam" id="PF05425"/>
    </source>
</evidence>
<organism evidence="8 9">
    <name type="scientific">Herminiimonas contaminans</name>
    <dbReference type="NCBI Taxonomy" id="1111140"/>
    <lineage>
        <taxon>Bacteria</taxon>
        <taxon>Pseudomonadati</taxon>
        <taxon>Pseudomonadota</taxon>
        <taxon>Betaproteobacteria</taxon>
        <taxon>Burkholderiales</taxon>
        <taxon>Oxalobacteraceae</taxon>
        <taxon>Herminiimonas</taxon>
    </lineage>
</organism>
<keyword evidence="5 6" id="KW-0472">Membrane</keyword>
<feature type="transmembrane region" description="Helical" evidence="6">
    <location>
        <begin position="158"/>
        <end position="178"/>
    </location>
</feature>
<dbReference type="PANTHER" id="PTHR34820">
    <property type="entry name" value="INNER MEMBRANE PROTEIN YEBZ"/>
    <property type="match status" value="1"/>
</dbReference>
<dbReference type="InterPro" id="IPR008457">
    <property type="entry name" value="Cu-R_CopD_dom"/>
</dbReference>
<feature type="transmembrane region" description="Helical" evidence="6">
    <location>
        <begin position="122"/>
        <end position="138"/>
    </location>
</feature>
<dbReference type="RefSeq" id="WP_195876270.1">
    <property type="nucleotide sequence ID" value="NZ_JADOEL010000015.1"/>
</dbReference>
<dbReference type="EMBL" id="JADOEL010000015">
    <property type="protein sequence ID" value="MBF8179159.1"/>
    <property type="molecule type" value="Genomic_DNA"/>
</dbReference>
<dbReference type="InterPro" id="IPR032694">
    <property type="entry name" value="CopC/D"/>
</dbReference>
<feature type="transmembrane region" description="Helical" evidence="6">
    <location>
        <begin position="6"/>
        <end position="28"/>
    </location>
</feature>
<comment type="caution">
    <text evidence="8">The sequence shown here is derived from an EMBL/GenBank/DDBJ whole genome shotgun (WGS) entry which is preliminary data.</text>
</comment>
<dbReference type="PANTHER" id="PTHR34820:SF4">
    <property type="entry name" value="INNER MEMBRANE PROTEIN YEBZ"/>
    <property type="match status" value="1"/>
</dbReference>
<feature type="transmembrane region" description="Helical" evidence="6">
    <location>
        <begin position="199"/>
        <end position="221"/>
    </location>
</feature>
<feature type="domain" description="Copper resistance protein D" evidence="7">
    <location>
        <begin position="194"/>
        <end position="300"/>
    </location>
</feature>
<reference evidence="8 9" key="1">
    <citation type="submission" date="2020-11" db="EMBL/GenBank/DDBJ databases">
        <title>WGS of Herminiimonas contaminans strain Marseille-Q4544 isolated from planarians Schmidtea mediterranea.</title>
        <authorList>
            <person name="Kangale L."/>
        </authorList>
    </citation>
    <scope>NUCLEOTIDE SEQUENCE [LARGE SCALE GENOMIC DNA]</scope>
    <source>
        <strain evidence="8 9">Marseille-Q4544</strain>
    </source>
</reference>
<keyword evidence="4 6" id="KW-1133">Transmembrane helix</keyword>
<feature type="transmembrane region" description="Helical" evidence="6">
    <location>
        <begin position="233"/>
        <end position="254"/>
    </location>
</feature>
<keyword evidence="2" id="KW-1003">Cell membrane</keyword>
<dbReference type="NCBIfam" id="NF033808">
    <property type="entry name" value="copper_CopD"/>
    <property type="match status" value="1"/>
</dbReference>
<keyword evidence="3 6" id="KW-0812">Transmembrane</keyword>
<gene>
    <name evidence="8" type="primary">copD</name>
    <name evidence="8" type="ORF">IXC47_15860</name>
</gene>
<evidence type="ECO:0000256" key="4">
    <source>
        <dbReference type="ARBA" id="ARBA00022989"/>
    </source>
</evidence>
<dbReference type="InterPro" id="IPR047689">
    <property type="entry name" value="CopD"/>
</dbReference>
<feature type="transmembrane region" description="Helical" evidence="6">
    <location>
        <begin position="82"/>
        <end position="110"/>
    </location>
</feature>
<keyword evidence="9" id="KW-1185">Reference proteome</keyword>
<name>A0ABS0EYH1_9BURK</name>
<feature type="transmembrane region" description="Helical" evidence="6">
    <location>
        <begin position="49"/>
        <end position="70"/>
    </location>
</feature>
<evidence type="ECO:0000256" key="1">
    <source>
        <dbReference type="ARBA" id="ARBA00004651"/>
    </source>
</evidence>
<dbReference type="Pfam" id="PF05425">
    <property type="entry name" value="CopD"/>
    <property type="match status" value="1"/>
</dbReference>
<evidence type="ECO:0000313" key="8">
    <source>
        <dbReference type="EMBL" id="MBF8179159.1"/>
    </source>
</evidence>
<protein>
    <submittedName>
        <fullName evidence="8">Copper homeostasis membrane protein CopD</fullName>
    </submittedName>
</protein>
<evidence type="ECO:0000256" key="2">
    <source>
        <dbReference type="ARBA" id="ARBA00022475"/>
    </source>
</evidence>
<proteinExistence type="predicted"/>
<evidence type="ECO:0000256" key="6">
    <source>
        <dbReference type="SAM" id="Phobius"/>
    </source>
</evidence>
<evidence type="ECO:0000256" key="5">
    <source>
        <dbReference type="ARBA" id="ARBA00023136"/>
    </source>
</evidence>
<dbReference type="Proteomes" id="UP000657372">
    <property type="component" value="Unassembled WGS sequence"/>
</dbReference>
<evidence type="ECO:0000256" key="3">
    <source>
        <dbReference type="ARBA" id="ARBA00022692"/>
    </source>
</evidence>
<comment type="subcellular location">
    <subcellularLocation>
        <location evidence="1">Cell membrane</location>
        <topology evidence="1">Multi-pass membrane protein</topology>
    </subcellularLocation>
</comment>